<organism evidence="7 8">
    <name type="scientific">Intestinimonas massiliensis</name>
    <name type="common">ex Afouda et al. 2020</name>
    <dbReference type="NCBI Taxonomy" id="1673721"/>
    <lineage>
        <taxon>Bacteria</taxon>
        <taxon>Bacillati</taxon>
        <taxon>Bacillota</taxon>
        <taxon>Clostridia</taxon>
        <taxon>Eubacteriales</taxon>
        <taxon>Intestinimonas</taxon>
    </lineage>
</organism>
<dbReference type="SUPFAM" id="SSF52540">
    <property type="entry name" value="P-loop containing nucleoside triphosphate hydrolases"/>
    <property type="match status" value="1"/>
</dbReference>
<keyword evidence="1" id="KW-0547">Nucleotide-binding</keyword>
<dbReference type="InterPro" id="IPR058031">
    <property type="entry name" value="AAA_lid_NorR"/>
</dbReference>
<dbReference type="InterPro" id="IPR030828">
    <property type="entry name" value="HTH_TyrR"/>
</dbReference>
<keyword evidence="3" id="KW-0067">ATP-binding</keyword>
<feature type="compositionally biased region" description="Pro residues" evidence="5">
    <location>
        <begin position="626"/>
        <end position="637"/>
    </location>
</feature>
<dbReference type="PROSITE" id="PS50045">
    <property type="entry name" value="SIGMA54_INTERACT_4"/>
    <property type="match status" value="1"/>
</dbReference>
<evidence type="ECO:0000256" key="4">
    <source>
        <dbReference type="ARBA" id="ARBA00029500"/>
    </source>
</evidence>
<dbReference type="CDD" id="cd00009">
    <property type="entry name" value="AAA"/>
    <property type="match status" value="1"/>
</dbReference>
<dbReference type="FunFam" id="3.40.50.300:FF:000006">
    <property type="entry name" value="DNA-binding transcriptional regulator NtrC"/>
    <property type="match status" value="1"/>
</dbReference>
<dbReference type="InterPro" id="IPR025662">
    <property type="entry name" value="Sigma_54_int_dom_ATP-bd_1"/>
</dbReference>
<comment type="caution">
    <text evidence="7">The sequence shown here is derived from an EMBL/GenBank/DDBJ whole genome shotgun (WGS) entry which is preliminary data.</text>
</comment>
<evidence type="ECO:0000256" key="2">
    <source>
        <dbReference type="ARBA" id="ARBA00022797"/>
    </source>
</evidence>
<dbReference type="PANTHER" id="PTHR32071">
    <property type="entry name" value="TRANSCRIPTIONAL REGULATORY PROTEIN"/>
    <property type="match status" value="1"/>
</dbReference>
<dbReference type="SUPFAM" id="SSF46689">
    <property type="entry name" value="Homeodomain-like"/>
    <property type="match status" value="1"/>
</dbReference>
<dbReference type="Proteomes" id="UP001204562">
    <property type="component" value="Unassembled WGS sequence"/>
</dbReference>
<evidence type="ECO:0000256" key="3">
    <source>
        <dbReference type="ARBA" id="ARBA00022840"/>
    </source>
</evidence>
<dbReference type="GO" id="GO:0006355">
    <property type="term" value="P:regulation of DNA-templated transcription"/>
    <property type="evidence" value="ECO:0007669"/>
    <property type="project" value="InterPro"/>
</dbReference>
<dbReference type="Gene3D" id="1.10.8.60">
    <property type="match status" value="1"/>
</dbReference>
<evidence type="ECO:0000259" key="6">
    <source>
        <dbReference type="PROSITE" id="PS50045"/>
    </source>
</evidence>
<dbReference type="InterPro" id="IPR002078">
    <property type="entry name" value="Sigma_54_int"/>
</dbReference>
<dbReference type="Pfam" id="PF18024">
    <property type="entry name" value="HTH_50"/>
    <property type="match status" value="1"/>
</dbReference>
<gene>
    <name evidence="7" type="ORF">NE579_11520</name>
</gene>
<dbReference type="GO" id="GO:0003677">
    <property type="term" value="F:DNA binding"/>
    <property type="evidence" value="ECO:0007669"/>
    <property type="project" value="UniProtKB-KW"/>
</dbReference>
<dbReference type="RefSeq" id="WP_256304364.1">
    <property type="nucleotide sequence ID" value="NZ_JANFYS010000024.1"/>
</dbReference>
<dbReference type="Gene3D" id="3.90.180.10">
    <property type="entry name" value="Medium-chain alcohol dehydrogenases, catalytic domain"/>
    <property type="match status" value="1"/>
</dbReference>
<feature type="region of interest" description="Disordered" evidence="5">
    <location>
        <begin position="617"/>
        <end position="640"/>
    </location>
</feature>
<evidence type="ECO:0000256" key="5">
    <source>
        <dbReference type="SAM" id="MobiDB-lite"/>
    </source>
</evidence>
<dbReference type="InterPro" id="IPR003593">
    <property type="entry name" value="AAA+_ATPase"/>
</dbReference>
<name>A0AAW5JRS6_9FIRM</name>
<dbReference type="Pfam" id="PF26370">
    <property type="entry name" value="KDD_N"/>
    <property type="match status" value="1"/>
</dbReference>
<dbReference type="InterPro" id="IPR027417">
    <property type="entry name" value="P-loop_NTPase"/>
</dbReference>
<keyword evidence="2" id="KW-0058">Aromatic hydrocarbons catabolism</keyword>
<dbReference type="SMART" id="SM00382">
    <property type="entry name" value="AAA"/>
    <property type="match status" value="1"/>
</dbReference>
<dbReference type="Gene3D" id="1.10.10.60">
    <property type="entry name" value="Homeodomain-like"/>
    <property type="match status" value="1"/>
</dbReference>
<feature type="domain" description="Sigma-54 factor interaction" evidence="6">
    <location>
        <begin position="371"/>
        <end position="600"/>
    </location>
</feature>
<dbReference type="SUPFAM" id="SSF51735">
    <property type="entry name" value="NAD(P)-binding Rossmann-fold domains"/>
    <property type="match status" value="1"/>
</dbReference>
<dbReference type="InterPro" id="IPR058932">
    <property type="entry name" value="KDD_N"/>
</dbReference>
<evidence type="ECO:0000313" key="7">
    <source>
        <dbReference type="EMBL" id="MCQ4771085.1"/>
    </source>
</evidence>
<dbReference type="Pfam" id="PF25601">
    <property type="entry name" value="AAA_lid_14"/>
    <property type="match status" value="1"/>
</dbReference>
<sequence>MMDTFGIGRSMEPAHSLPQQAWRIDNTTELRPDELLIDVKIVSINLVSFNEIWDETGDNDTLLCQRVMEIIQERGKLHNPVTNTGGMLYGKVAQMGSEYPNLYGLAPGDEIISLASLSITPLKLDRILCVDYACAQLTVEGQAILYASSPVVKRPPDIPLQVVISAMDEAGVSACTHRIVEPGQSVLVLGAGGRSGLLCGYAARDKMKSSGRLVGIVRNENHRQLLERYGVYDEVLALDATDIEGFCSGRESAVAQQFDVVINCINSVNTEIAALVAVKPRGILYFATLGCDYKFTGLTAEGIGKQVHIIPYAGFMEGHAEYTLGLLRRFPQMQKAIQQQFGEARRHHVLVEHEEHSETRDDTHVANANGYIFRSSQSKATLRQALKVSRYTSNVMIYGESGVGKEIIARIIHQNSERKTFPMIKINCAAIPENLLESELFGYEKGSFTGANAKGKIGLWEAAQSGTLFLDEVGELPLSFQAKLLRVIQEKEIVRVGGVAPIKVDVRIIAATNRDLSAMVRQGTFREDLYYRLNVYPITVPPLRQRRMDIGPLAKHFVERYNREFALNKVLSVKTLEFLENQPFRGNIRELQNLIQRLMITADYQIIEVRDVLTAMSCDQSSGPNPAEPGPDLPRPPEPVERGSLKEILARHEESILRVYKEKYGSTRKIASLLGISQPSVVRKLKFYGISSDSTQE</sequence>
<accession>A0AAW5JRS6</accession>
<dbReference type="PANTHER" id="PTHR32071:SF57">
    <property type="entry name" value="C4-DICARBOXYLATE TRANSPORT TRANSCRIPTIONAL REGULATORY PROTEIN DCTD"/>
    <property type="match status" value="1"/>
</dbReference>
<proteinExistence type="predicted"/>
<dbReference type="PROSITE" id="PS00675">
    <property type="entry name" value="SIGMA54_INTERACT_1"/>
    <property type="match status" value="1"/>
</dbReference>
<reference evidence="7" key="1">
    <citation type="submission" date="2022-06" db="EMBL/GenBank/DDBJ databases">
        <title>Isolation of gut microbiota from human fecal samples.</title>
        <authorList>
            <person name="Pamer E.G."/>
            <person name="Barat B."/>
            <person name="Waligurski E."/>
            <person name="Medina S."/>
            <person name="Paddock L."/>
            <person name="Mostad J."/>
        </authorList>
    </citation>
    <scope>NUCLEOTIDE SEQUENCE</scope>
    <source>
        <strain evidence="7">DFI.9.91</strain>
    </source>
</reference>
<dbReference type="InterPro" id="IPR036291">
    <property type="entry name" value="NAD(P)-bd_dom_sf"/>
</dbReference>
<dbReference type="EMBL" id="JANFYS010000024">
    <property type="protein sequence ID" value="MCQ4771085.1"/>
    <property type="molecule type" value="Genomic_DNA"/>
</dbReference>
<dbReference type="Pfam" id="PF00158">
    <property type="entry name" value="Sigma54_activat"/>
    <property type="match status" value="1"/>
</dbReference>
<evidence type="ECO:0000313" key="8">
    <source>
        <dbReference type="Proteomes" id="UP001204562"/>
    </source>
</evidence>
<dbReference type="Gene3D" id="3.40.50.300">
    <property type="entry name" value="P-loop containing nucleotide triphosphate hydrolases"/>
    <property type="match status" value="1"/>
</dbReference>
<protein>
    <recommendedName>
        <fullName evidence="4">HTH-type transcriptional regulatory protein TyrR</fullName>
    </recommendedName>
</protein>
<evidence type="ECO:0000256" key="1">
    <source>
        <dbReference type="ARBA" id="ARBA00022741"/>
    </source>
</evidence>
<dbReference type="GO" id="GO:0005524">
    <property type="term" value="F:ATP binding"/>
    <property type="evidence" value="ECO:0007669"/>
    <property type="project" value="UniProtKB-KW"/>
</dbReference>
<dbReference type="AlphaFoldDB" id="A0AAW5JRS6"/>
<dbReference type="NCBIfam" id="TIGR04381">
    <property type="entry name" value="HTH_TypR"/>
    <property type="match status" value="1"/>
</dbReference>
<dbReference type="InterPro" id="IPR009057">
    <property type="entry name" value="Homeodomain-like_sf"/>
</dbReference>